<protein>
    <submittedName>
        <fullName evidence="2">Uncharacterized protein</fullName>
    </submittedName>
</protein>
<evidence type="ECO:0000256" key="1">
    <source>
        <dbReference type="SAM" id="MobiDB-lite"/>
    </source>
</evidence>
<feature type="compositionally biased region" description="Basic and acidic residues" evidence="1">
    <location>
        <begin position="14"/>
        <end position="25"/>
    </location>
</feature>
<dbReference type="CDD" id="cd21037">
    <property type="entry name" value="MLKL_NTD"/>
    <property type="match status" value="1"/>
</dbReference>
<dbReference type="STRING" id="230819.A0A5C3KMH5"/>
<keyword evidence="3" id="KW-1185">Reference proteome</keyword>
<organism evidence="2 3">
    <name type="scientific">Coprinopsis marcescibilis</name>
    <name type="common">Agaric fungus</name>
    <name type="synonym">Psathyrella marcescibilis</name>
    <dbReference type="NCBI Taxonomy" id="230819"/>
    <lineage>
        <taxon>Eukaryota</taxon>
        <taxon>Fungi</taxon>
        <taxon>Dikarya</taxon>
        <taxon>Basidiomycota</taxon>
        <taxon>Agaricomycotina</taxon>
        <taxon>Agaricomycetes</taxon>
        <taxon>Agaricomycetidae</taxon>
        <taxon>Agaricales</taxon>
        <taxon>Agaricineae</taxon>
        <taxon>Psathyrellaceae</taxon>
        <taxon>Coprinopsis</taxon>
    </lineage>
</organism>
<proteinExistence type="predicted"/>
<evidence type="ECO:0000313" key="3">
    <source>
        <dbReference type="Proteomes" id="UP000307440"/>
    </source>
</evidence>
<dbReference type="OrthoDB" id="10685890at2759"/>
<dbReference type="EMBL" id="ML210262">
    <property type="protein sequence ID" value="TFK21641.1"/>
    <property type="molecule type" value="Genomic_DNA"/>
</dbReference>
<feature type="region of interest" description="Disordered" evidence="1">
    <location>
        <begin position="1"/>
        <end position="32"/>
    </location>
</feature>
<evidence type="ECO:0000313" key="2">
    <source>
        <dbReference type="EMBL" id="TFK21641.1"/>
    </source>
</evidence>
<dbReference type="Proteomes" id="UP000307440">
    <property type="component" value="Unassembled WGS sequence"/>
</dbReference>
<gene>
    <name evidence="2" type="ORF">FA15DRAFT_71671</name>
</gene>
<accession>A0A5C3KMH5</accession>
<dbReference type="AlphaFoldDB" id="A0A5C3KMH5"/>
<dbReference type="InterPro" id="IPR059179">
    <property type="entry name" value="MLKL-like_MCAfunc"/>
</dbReference>
<reference evidence="2 3" key="1">
    <citation type="journal article" date="2019" name="Nat. Ecol. Evol.">
        <title>Megaphylogeny resolves global patterns of mushroom evolution.</title>
        <authorList>
            <person name="Varga T."/>
            <person name="Krizsan K."/>
            <person name="Foldi C."/>
            <person name="Dima B."/>
            <person name="Sanchez-Garcia M."/>
            <person name="Sanchez-Ramirez S."/>
            <person name="Szollosi G.J."/>
            <person name="Szarkandi J.G."/>
            <person name="Papp V."/>
            <person name="Albert L."/>
            <person name="Andreopoulos W."/>
            <person name="Angelini C."/>
            <person name="Antonin V."/>
            <person name="Barry K.W."/>
            <person name="Bougher N.L."/>
            <person name="Buchanan P."/>
            <person name="Buyck B."/>
            <person name="Bense V."/>
            <person name="Catcheside P."/>
            <person name="Chovatia M."/>
            <person name="Cooper J."/>
            <person name="Damon W."/>
            <person name="Desjardin D."/>
            <person name="Finy P."/>
            <person name="Geml J."/>
            <person name="Haridas S."/>
            <person name="Hughes K."/>
            <person name="Justo A."/>
            <person name="Karasinski D."/>
            <person name="Kautmanova I."/>
            <person name="Kiss B."/>
            <person name="Kocsube S."/>
            <person name="Kotiranta H."/>
            <person name="LaButti K.M."/>
            <person name="Lechner B.E."/>
            <person name="Liimatainen K."/>
            <person name="Lipzen A."/>
            <person name="Lukacs Z."/>
            <person name="Mihaltcheva S."/>
            <person name="Morgado L.N."/>
            <person name="Niskanen T."/>
            <person name="Noordeloos M.E."/>
            <person name="Ohm R.A."/>
            <person name="Ortiz-Santana B."/>
            <person name="Ovrebo C."/>
            <person name="Racz N."/>
            <person name="Riley R."/>
            <person name="Savchenko A."/>
            <person name="Shiryaev A."/>
            <person name="Soop K."/>
            <person name="Spirin V."/>
            <person name="Szebenyi C."/>
            <person name="Tomsovsky M."/>
            <person name="Tulloss R.E."/>
            <person name="Uehling J."/>
            <person name="Grigoriev I.V."/>
            <person name="Vagvolgyi C."/>
            <person name="Papp T."/>
            <person name="Martin F.M."/>
            <person name="Miettinen O."/>
            <person name="Hibbett D.S."/>
            <person name="Nagy L.G."/>
        </authorList>
    </citation>
    <scope>NUCLEOTIDE SEQUENCE [LARGE SCALE GENOMIC DNA]</scope>
    <source>
        <strain evidence="2 3">CBS 121175</strain>
    </source>
</reference>
<sequence length="280" mass="31282">MNGRVSIDQVSRPSQEDAKRDRRSTESPVHSGAKIAESTMLAVLSVLKDASAGAEVPGLEMALGGAVWIVENIGRMKENKTSFSHLLRDCLSVAVIVAGLVKRTREAGKPIPAEFGQQLHIFGGIVENTRRLVEKLLARNGFLRFIFAMDDKFRIEELRVELHESKTNLLIFVTMDLYLGPNDGSKTHKLDPDKAPDLAKYLISRRIEQMDKEIRIASPQITNQPNFANGGNVQIINSFWSQSEVNNGGNNYGTINITSYNQARNSRRMSWNPFQKQNNS</sequence>
<name>A0A5C3KMH5_COPMA</name>